<protein>
    <submittedName>
        <fullName evidence="2">Transcriptional regulator</fullName>
    </submittedName>
</protein>
<evidence type="ECO:0000259" key="1">
    <source>
        <dbReference type="PROSITE" id="PS50943"/>
    </source>
</evidence>
<dbReference type="Gene3D" id="1.10.260.40">
    <property type="entry name" value="lambda repressor-like DNA-binding domains"/>
    <property type="match status" value="1"/>
</dbReference>
<dbReference type="Gene3D" id="3.30.450.180">
    <property type="match status" value="1"/>
</dbReference>
<sequence>MDRAELADFLRLRRARIQPADVGLPPGNHRRTPGLRREEVAHLAGMSVDYYVRLEQARGPHPSEQVLDALSRALRLSEDERRHLFHLAARTPGPGAGPRRDVPAGILRLLDRLDDTPAMVVDAKSDILAWNPMLCATLGRDLAAYPERERNGLRWLFQPGGTETADRVTFAREMVADLRAAAARYPDDASIRELVADLAGHPLFDELWAAHEVDTRRSTSKLIRHPTLGTFEVDCQTLDIPERDQRLIFYTAAPGTPGYEALGMVRVIGTADLATR</sequence>
<evidence type="ECO:0000313" key="3">
    <source>
        <dbReference type="Proteomes" id="UP000612808"/>
    </source>
</evidence>
<dbReference type="SUPFAM" id="SSF47413">
    <property type="entry name" value="lambda repressor-like DNA-binding domains"/>
    <property type="match status" value="1"/>
</dbReference>
<dbReference type="AlphaFoldDB" id="A0A8J3NC95"/>
<dbReference type="PROSITE" id="PS50943">
    <property type="entry name" value="HTH_CROC1"/>
    <property type="match status" value="1"/>
</dbReference>
<proteinExistence type="predicted"/>
<evidence type="ECO:0000313" key="2">
    <source>
        <dbReference type="EMBL" id="GID11645.1"/>
    </source>
</evidence>
<feature type="domain" description="HTH cro/C1-type" evidence="1">
    <location>
        <begin position="34"/>
        <end position="81"/>
    </location>
</feature>
<organism evidence="2 3">
    <name type="scientific">Actinocatenispora rupis</name>
    <dbReference type="NCBI Taxonomy" id="519421"/>
    <lineage>
        <taxon>Bacteria</taxon>
        <taxon>Bacillati</taxon>
        <taxon>Actinomycetota</taxon>
        <taxon>Actinomycetes</taxon>
        <taxon>Micromonosporales</taxon>
        <taxon>Micromonosporaceae</taxon>
        <taxon>Actinocatenispora</taxon>
    </lineage>
</organism>
<dbReference type="PANTHER" id="PTHR35010">
    <property type="entry name" value="BLL4672 PROTEIN-RELATED"/>
    <property type="match status" value="1"/>
</dbReference>
<reference evidence="2" key="1">
    <citation type="submission" date="2021-01" db="EMBL/GenBank/DDBJ databases">
        <title>Whole genome shotgun sequence of Actinocatenispora rupis NBRC 107355.</title>
        <authorList>
            <person name="Komaki H."/>
            <person name="Tamura T."/>
        </authorList>
    </citation>
    <scope>NUCLEOTIDE SEQUENCE</scope>
    <source>
        <strain evidence="2">NBRC 107355</strain>
    </source>
</reference>
<dbReference type="Pfam" id="PF13560">
    <property type="entry name" value="HTH_31"/>
    <property type="match status" value="1"/>
</dbReference>
<dbReference type="RefSeq" id="WP_203657651.1">
    <property type="nucleotide sequence ID" value="NZ_BAAAZM010000001.1"/>
</dbReference>
<gene>
    <name evidence="2" type="ORF">Aru02nite_25340</name>
</gene>
<dbReference type="CDD" id="cd00093">
    <property type="entry name" value="HTH_XRE"/>
    <property type="match status" value="1"/>
</dbReference>
<comment type="caution">
    <text evidence="2">The sequence shown here is derived from an EMBL/GenBank/DDBJ whole genome shotgun (WGS) entry which is preliminary data.</text>
</comment>
<dbReference type="InterPro" id="IPR010982">
    <property type="entry name" value="Lambda_DNA-bd_dom_sf"/>
</dbReference>
<accession>A0A8J3NC95</accession>
<dbReference type="GO" id="GO:0003677">
    <property type="term" value="F:DNA binding"/>
    <property type="evidence" value="ECO:0007669"/>
    <property type="project" value="InterPro"/>
</dbReference>
<name>A0A8J3NC95_9ACTN</name>
<dbReference type="EMBL" id="BOMB01000013">
    <property type="protein sequence ID" value="GID11645.1"/>
    <property type="molecule type" value="Genomic_DNA"/>
</dbReference>
<keyword evidence="3" id="KW-1185">Reference proteome</keyword>
<dbReference type="PANTHER" id="PTHR35010:SF2">
    <property type="entry name" value="BLL4672 PROTEIN"/>
    <property type="match status" value="1"/>
</dbReference>
<dbReference type="Pfam" id="PF17765">
    <property type="entry name" value="MLTR_LBD"/>
    <property type="match status" value="1"/>
</dbReference>
<dbReference type="Proteomes" id="UP000612808">
    <property type="component" value="Unassembled WGS sequence"/>
</dbReference>
<dbReference type="InterPro" id="IPR001387">
    <property type="entry name" value="Cro/C1-type_HTH"/>
</dbReference>
<dbReference type="SMART" id="SM00530">
    <property type="entry name" value="HTH_XRE"/>
    <property type="match status" value="1"/>
</dbReference>
<dbReference type="InterPro" id="IPR041413">
    <property type="entry name" value="MLTR_LBD"/>
</dbReference>